<dbReference type="HOGENOM" id="CLU_009289_6_0_0"/>
<comment type="subcellular location">
    <subcellularLocation>
        <location evidence="1">Membrane</location>
    </subcellularLocation>
</comment>
<evidence type="ECO:0000259" key="5">
    <source>
        <dbReference type="Pfam" id="PF03793"/>
    </source>
</evidence>
<evidence type="ECO:0000256" key="1">
    <source>
        <dbReference type="ARBA" id="ARBA00004370"/>
    </source>
</evidence>
<dbReference type="Gene3D" id="3.40.710.10">
    <property type="entry name" value="DD-peptidase/beta-lactamase superfamily"/>
    <property type="match status" value="1"/>
</dbReference>
<dbReference type="InterPro" id="IPR001460">
    <property type="entry name" value="PCN-bd_Tpept"/>
</dbReference>
<dbReference type="InterPro" id="IPR012338">
    <property type="entry name" value="Beta-lactam/transpept-like"/>
</dbReference>
<dbReference type="InterPro" id="IPR050515">
    <property type="entry name" value="Beta-lactam/transpept"/>
</dbReference>
<dbReference type="Gene3D" id="3.30.450.330">
    <property type="match status" value="1"/>
</dbReference>
<dbReference type="OrthoDB" id="9757901at2"/>
<proteinExistence type="predicted"/>
<dbReference type="GO" id="GO:0005886">
    <property type="term" value="C:plasma membrane"/>
    <property type="evidence" value="ECO:0007669"/>
    <property type="project" value="TreeGrafter"/>
</dbReference>
<keyword evidence="6" id="KW-0132">Cell division</keyword>
<keyword evidence="3" id="KW-0812">Transmembrane</keyword>
<feature type="transmembrane region" description="Helical" evidence="3">
    <location>
        <begin position="7"/>
        <end position="26"/>
    </location>
</feature>
<dbReference type="SUPFAM" id="SSF56601">
    <property type="entry name" value="beta-lactamase/transpeptidase-like"/>
    <property type="match status" value="1"/>
</dbReference>
<gene>
    <name evidence="6" type="primary">ftsI</name>
    <name evidence="6" type="ORF">DTL3_0829</name>
</gene>
<organism evidence="6 7">
    <name type="scientific">Defluviitoga tunisiensis</name>
    <dbReference type="NCBI Taxonomy" id="1006576"/>
    <lineage>
        <taxon>Bacteria</taxon>
        <taxon>Thermotogati</taxon>
        <taxon>Thermotogota</taxon>
        <taxon>Thermotogae</taxon>
        <taxon>Petrotogales</taxon>
        <taxon>Petrotogaceae</taxon>
        <taxon>Defluviitoga</taxon>
    </lineage>
</organism>
<keyword evidence="7" id="KW-1185">Reference proteome</keyword>
<keyword evidence="2 3" id="KW-0472">Membrane</keyword>
<dbReference type="GO" id="GO:0071555">
    <property type="term" value="P:cell wall organization"/>
    <property type="evidence" value="ECO:0007669"/>
    <property type="project" value="TreeGrafter"/>
</dbReference>
<dbReference type="InterPro" id="IPR005543">
    <property type="entry name" value="PASTA_dom"/>
</dbReference>
<keyword evidence="6" id="KW-0131">Cell cycle</keyword>
<evidence type="ECO:0000313" key="7">
    <source>
        <dbReference type="Proteomes" id="UP000032809"/>
    </source>
</evidence>
<dbReference type="SUPFAM" id="SSF54184">
    <property type="entry name" value="Penicillin-binding protein 2x (pbp-2x), c-terminal domain"/>
    <property type="match status" value="1"/>
</dbReference>
<dbReference type="PANTHER" id="PTHR30627:SF1">
    <property type="entry name" value="PEPTIDOGLYCAN D,D-TRANSPEPTIDASE FTSI"/>
    <property type="match status" value="1"/>
</dbReference>
<evidence type="ECO:0000259" key="4">
    <source>
        <dbReference type="Pfam" id="PF00905"/>
    </source>
</evidence>
<dbReference type="PANTHER" id="PTHR30627">
    <property type="entry name" value="PEPTIDOGLYCAN D,D-TRANSPEPTIDASE"/>
    <property type="match status" value="1"/>
</dbReference>
<dbReference type="EMBL" id="LN824141">
    <property type="protein sequence ID" value="CEP78138.1"/>
    <property type="molecule type" value="Genomic_DNA"/>
</dbReference>
<reference evidence="7" key="1">
    <citation type="submission" date="2014-11" db="EMBL/GenBank/DDBJ databases">
        <authorList>
            <person name="Wibberg D."/>
        </authorList>
    </citation>
    <scope>NUCLEOTIDE SEQUENCE [LARGE SCALE GENOMIC DNA]</scope>
    <source>
        <strain evidence="7">L3</strain>
    </source>
</reference>
<keyword evidence="3" id="KW-1133">Transmembrane helix</keyword>
<dbReference type="KEGG" id="dtn:DTL3_0829"/>
<dbReference type="STRING" id="1006576.DTL3_0829"/>
<name>A0A0C7NXV0_DEFTU</name>
<feature type="domain" description="PASTA" evidence="5">
    <location>
        <begin position="507"/>
        <end position="553"/>
    </location>
</feature>
<feature type="domain" description="Penicillin-binding protein transpeptidase" evidence="4">
    <location>
        <begin position="197"/>
        <end position="484"/>
    </location>
</feature>
<dbReference type="Pfam" id="PF00905">
    <property type="entry name" value="Transpeptidase"/>
    <property type="match status" value="1"/>
</dbReference>
<evidence type="ECO:0000256" key="2">
    <source>
        <dbReference type="ARBA" id="ARBA00023136"/>
    </source>
</evidence>
<sequence length="565" mass="64383">MNFKQKVFSIVLFLSYIFLLVVIFVYNNPLEKDFQELASTLQDKKIATLVDDKGHFIVANEDKFEAWIDLDFMKRRNKYYQYKFLLNQRFNDDELKDKKFLKWGSYETYAQAYLDLGVLNKFSRIYPINVRVYNEIFSLPQVIGKLDKTMYGIEPFLYENKLLETSDTVKLSIDLKMQQIAYEEVLNAVKKEEAEGGIAIIMETNTGKIKASASIYPWNIGYMGYIEPGSTLKPILMAIAIDQNIININDKFYSGLEYVPLSNIDFVVTESQGYGFGEIGLKETLVYSSNIVISKIMTKILQEYSNLWLYEQLLNFGFGNKTGIEFKGEINGVFPHPSEWYAITPYQISLGQGIGITPIQLITAFNVIPNKGKYVKPSFLNDSIPKERLVISEPTAEMVKDWLGYTVLKGTAKRAYKEGLKIGGKTGTAQKAQGGVGYIEGNYYSLFVGFYPVVNPKYTALVIIDNPKNEFYGGEIAAPVVTNVFYRYFKPSENNYTDNGKLYFKDIMPNLVGYTPKEAYNILLNLGIDENAIIITGNGDKVVSQSIEPYSYIDDFKIIQLHTLK</sequence>
<dbReference type="RefSeq" id="WP_052670354.1">
    <property type="nucleotide sequence ID" value="NZ_LN824141.1"/>
</dbReference>
<dbReference type="Proteomes" id="UP000032809">
    <property type="component" value="Chromosome I"/>
</dbReference>
<protein>
    <submittedName>
        <fullName evidence="6">Cell division protein FtsI/penicillin-binding protein 2</fullName>
    </submittedName>
</protein>
<dbReference type="AlphaFoldDB" id="A0A0C7NXV0"/>
<dbReference type="GO" id="GO:0051301">
    <property type="term" value="P:cell division"/>
    <property type="evidence" value="ECO:0007669"/>
    <property type="project" value="UniProtKB-KW"/>
</dbReference>
<evidence type="ECO:0000256" key="3">
    <source>
        <dbReference type="SAM" id="Phobius"/>
    </source>
</evidence>
<evidence type="ECO:0000313" key="6">
    <source>
        <dbReference type="EMBL" id="CEP78138.1"/>
    </source>
</evidence>
<accession>A0A0C7NXV0</accession>
<dbReference type="GO" id="GO:0008658">
    <property type="term" value="F:penicillin binding"/>
    <property type="evidence" value="ECO:0007669"/>
    <property type="project" value="InterPro"/>
</dbReference>
<dbReference type="Pfam" id="PF03793">
    <property type="entry name" value="PASTA"/>
    <property type="match status" value="1"/>
</dbReference>